<proteinExistence type="predicted"/>
<accession>A0A1U7PTH2</accession>
<dbReference type="STRING" id="1121284.SAMN05660493_01550"/>
<feature type="chain" id="PRO_5012256664" evidence="1">
    <location>
        <begin position="19"/>
        <end position="218"/>
    </location>
</feature>
<reference evidence="3" key="1">
    <citation type="submission" date="2016-10" db="EMBL/GenBank/DDBJ databases">
        <authorList>
            <person name="Varghese N."/>
            <person name="Submissions S."/>
        </authorList>
    </citation>
    <scope>NUCLEOTIDE SEQUENCE [LARGE SCALE GENOMIC DNA]</scope>
    <source>
        <strain evidence="3">DSM 19482</strain>
    </source>
</reference>
<dbReference type="Proteomes" id="UP000187261">
    <property type="component" value="Unassembled WGS sequence"/>
</dbReference>
<keyword evidence="3" id="KW-1185">Reference proteome</keyword>
<evidence type="ECO:0000256" key="1">
    <source>
        <dbReference type="SAM" id="SignalP"/>
    </source>
</evidence>
<keyword evidence="1" id="KW-0732">Signal</keyword>
<feature type="signal peptide" evidence="1">
    <location>
        <begin position="1"/>
        <end position="18"/>
    </location>
</feature>
<protein>
    <submittedName>
        <fullName evidence="2">Uncharacterized protein</fullName>
    </submittedName>
</protein>
<sequence>MYKLIIFCFLFCSVSSFAQNTYIDVTTTLALATYADNLRKQQEKTVAQQTKLQEAQTWVGSQMVVANNIQNKVLKGLSTVSSVLSNGIQVKKILERIQRCYKYTSEVLNIVSQHPQYSVFGVKSSEKVYSSALDIVSEYSDALASGETNLATAGDRAKLLQNTLQKTMILEMWILDVKLRLERAIRLGFWKSANPFQGYVDTDKSIVDNIMRQYKWNF</sequence>
<gene>
    <name evidence="2" type="ORF">SAMN05660493_01550</name>
</gene>
<dbReference type="OrthoDB" id="1243758at2"/>
<dbReference type="AlphaFoldDB" id="A0A1U7PTH2"/>
<evidence type="ECO:0000313" key="2">
    <source>
        <dbReference type="EMBL" id="SIT96855.1"/>
    </source>
</evidence>
<name>A0A1U7PTH2_9FLAO</name>
<dbReference type="EMBL" id="FTPU01000013">
    <property type="protein sequence ID" value="SIT96855.1"/>
    <property type="molecule type" value="Genomic_DNA"/>
</dbReference>
<dbReference type="RefSeq" id="WP_143745971.1">
    <property type="nucleotide sequence ID" value="NZ_FTPU01000013.1"/>
</dbReference>
<organism evidence="2 3">
    <name type="scientific">Epilithonimonas bovis DSM 19482</name>
    <dbReference type="NCBI Taxonomy" id="1121284"/>
    <lineage>
        <taxon>Bacteria</taxon>
        <taxon>Pseudomonadati</taxon>
        <taxon>Bacteroidota</taxon>
        <taxon>Flavobacteriia</taxon>
        <taxon>Flavobacteriales</taxon>
        <taxon>Weeksellaceae</taxon>
        <taxon>Chryseobacterium group</taxon>
        <taxon>Epilithonimonas</taxon>
    </lineage>
</organism>
<evidence type="ECO:0000313" key="3">
    <source>
        <dbReference type="Proteomes" id="UP000187261"/>
    </source>
</evidence>